<dbReference type="EMBL" id="LC597488">
    <property type="protein sequence ID" value="BCO10923.1"/>
    <property type="molecule type" value="Genomic_DNA"/>
</dbReference>
<keyword evidence="3" id="KW-1185">Reference proteome</keyword>
<dbReference type="Proteomes" id="UP000595620">
    <property type="component" value="Segment"/>
</dbReference>
<evidence type="ECO:0000256" key="1">
    <source>
        <dbReference type="SAM" id="MobiDB-lite"/>
    </source>
</evidence>
<proteinExistence type="predicted"/>
<dbReference type="Pfam" id="PF03052">
    <property type="entry name" value="Adeno_52K"/>
    <property type="match status" value="1"/>
</dbReference>
<protein>
    <submittedName>
        <fullName evidence="2">52K protein</fullName>
    </submittedName>
</protein>
<evidence type="ECO:0000313" key="3">
    <source>
        <dbReference type="Proteomes" id="UP000595620"/>
    </source>
</evidence>
<organism evidence="2">
    <name type="scientific">Bovine adenovirus 7</name>
    <name type="common">BAdV-7</name>
    <dbReference type="NCBI Taxonomy" id="10511"/>
    <lineage>
        <taxon>Viruses</taxon>
        <taxon>Varidnaviria</taxon>
        <taxon>Bamfordvirae</taxon>
        <taxon>Preplasmiviricota</taxon>
        <taxon>Polisuviricotina</taxon>
        <taxon>Pharingeaviricetes</taxon>
        <taxon>Rowavirales</taxon>
        <taxon>Adenoviridae</taxon>
        <taxon>Barthadenovirus</taxon>
        <taxon>Barthadenovirus bosseptimum</taxon>
        <taxon>Bovine adenovirus F</taxon>
    </lineage>
</organism>
<organismHost>
    <name type="scientific">Bos taurus</name>
    <name type="common">Bovine</name>
    <dbReference type="NCBI Taxonomy" id="9913"/>
</organismHost>
<evidence type="ECO:0000313" key="2">
    <source>
        <dbReference type="EMBL" id="BCO10923.1"/>
    </source>
</evidence>
<name>A0A7R7FRG8_ADEB7</name>
<accession>A0A7R7FRG8</accession>
<feature type="compositionally biased region" description="Basic and acidic residues" evidence="1">
    <location>
        <begin position="64"/>
        <end position="77"/>
    </location>
</feature>
<dbReference type="InterPro" id="IPR004292">
    <property type="entry name" value="L1-like"/>
</dbReference>
<feature type="region of interest" description="Disordered" evidence="1">
    <location>
        <begin position="42"/>
        <end position="77"/>
    </location>
</feature>
<sequence>MSYSQMHPILQNLRTSLDTADSPGIVNIADCEGCVGIASKPDEQTKFRRSQRDDRLPKAQIPLEDIHSDPEPKMAEERDLQYKASNVIQLDENKVLKSDDFKPDFPSSSPAQRHIEAAKIKRDGDYTRSLEQWSHDTFISHCKQLLTRPCTSLGIIYLDDFLQTYLEHSNSSSLNFQLFTLINHVNEPMLKRLLKSISDKNEKGFVNQWLIDLITCMYLILRDEKDLDNQISALLITSNHLALHFAKKASGGLYPTADKLAKTHIFFKRIILGILALAESIGSYTKNPVSKRPVKKSKTEIEPSDQMYMFSLKGALEAPESDEEEEEWTTL</sequence>
<feature type="compositionally biased region" description="Basic and acidic residues" evidence="1">
    <location>
        <begin position="42"/>
        <end position="57"/>
    </location>
</feature>
<reference evidence="2" key="1">
    <citation type="submission" date="2020-12" db="EMBL/GenBank/DDBJ databases">
        <title>Complete genome sequence of bovine adenovirus type 7 strain Fukuroi.</title>
        <authorList>
            <person name="Kumagai A."/>
            <person name="Hatama S."/>
        </authorList>
    </citation>
    <scope>NUCLEOTIDE SEQUENCE [LARGE SCALE GENOMIC DNA]</scope>
    <source>
        <strain evidence="2">Fukuroi</strain>
    </source>
</reference>